<feature type="coiled-coil region" evidence="1">
    <location>
        <begin position="37"/>
        <end position="64"/>
    </location>
</feature>
<proteinExistence type="predicted"/>
<dbReference type="KEGG" id="nsy:104233453"/>
<keyword evidence="1" id="KW-0175">Coiled coil</keyword>
<evidence type="ECO:0000313" key="4">
    <source>
        <dbReference type="RefSeq" id="XP_009785150.1"/>
    </source>
</evidence>
<keyword evidence="2" id="KW-1133">Transmembrane helix</keyword>
<feature type="transmembrane region" description="Helical" evidence="2">
    <location>
        <begin position="61"/>
        <end position="83"/>
    </location>
</feature>
<evidence type="ECO:0000256" key="2">
    <source>
        <dbReference type="SAM" id="Phobius"/>
    </source>
</evidence>
<sequence>MLGRPLLPIQGLPLPNQVDAPPPRPPLRALAENVTALIPLEEERTKLQSDIMELEKRAKDIFNAFTNQISFVLLFTGGGLILNPRLPCTAIATFTILTLISFIVAFLMAYTVLRIKFKRKHPAMDILDGRKEELAVRANAIWTSEDARQTAHNLGRLNESTDLLHPQELADLVKMRAKVIVDSAGITELKKYNCQLIWAILTCLVVHGSVIYFTAYYSYGYAKEGCKDPMVAVQAI</sequence>
<feature type="transmembrane region" description="Helical" evidence="2">
    <location>
        <begin position="196"/>
        <end position="219"/>
    </location>
</feature>
<keyword evidence="2" id="KW-0472">Membrane</keyword>
<evidence type="ECO:0000313" key="3">
    <source>
        <dbReference type="Proteomes" id="UP000189701"/>
    </source>
</evidence>
<organism evidence="3 4">
    <name type="scientific">Nicotiana sylvestris</name>
    <name type="common">Wood tobacco</name>
    <name type="synonym">South American tobacco</name>
    <dbReference type="NCBI Taxonomy" id="4096"/>
    <lineage>
        <taxon>Eukaryota</taxon>
        <taxon>Viridiplantae</taxon>
        <taxon>Streptophyta</taxon>
        <taxon>Embryophyta</taxon>
        <taxon>Tracheophyta</taxon>
        <taxon>Spermatophyta</taxon>
        <taxon>Magnoliopsida</taxon>
        <taxon>eudicotyledons</taxon>
        <taxon>Gunneridae</taxon>
        <taxon>Pentapetalae</taxon>
        <taxon>asterids</taxon>
        <taxon>lamiids</taxon>
        <taxon>Solanales</taxon>
        <taxon>Solanaceae</taxon>
        <taxon>Nicotianoideae</taxon>
        <taxon>Nicotianeae</taxon>
        <taxon>Nicotiana</taxon>
    </lineage>
</organism>
<feature type="transmembrane region" description="Helical" evidence="2">
    <location>
        <begin position="89"/>
        <end position="113"/>
    </location>
</feature>
<evidence type="ECO:0000256" key="1">
    <source>
        <dbReference type="SAM" id="Coils"/>
    </source>
</evidence>
<keyword evidence="2" id="KW-0812">Transmembrane</keyword>
<keyword evidence="3" id="KW-1185">Reference proteome</keyword>
<dbReference type="OrthoDB" id="1226000at2759"/>
<reference evidence="4" key="2">
    <citation type="submission" date="2025-08" db="UniProtKB">
        <authorList>
            <consortium name="RefSeq"/>
        </authorList>
    </citation>
    <scope>IDENTIFICATION</scope>
    <source>
        <tissue evidence="4">Leaf</tissue>
    </source>
</reference>
<protein>
    <submittedName>
        <fullName evidence="4">Uncharacterized protein LOC104233453</fullName>
    </submittedName>
</protein>
<gene>
    <name evidence="4" type="primary">LOC104233453</name>
</gene>
<dbReference type="RefSeq" id="XP_009785150.1">
    <property type="nucleotide sequence ID" value="XM_009786848.1"/>
</dbReference>
<reference evidence="3" key="1">
    <citation type="journal article" date="2013" name="Genome Biol.">
        <title>Reference genomes and transcriptomes of Nicotiana sylvestris and Nicotiana tomentosiformis.</title>
        <authorList>
            <person name="Sierro N."/>
            <person name="Battey J.N."/>
            <person name="Ouadi S."/>
            <person name="Bovet L."/>
            <person name="Goepfert S."/>
            <person name="Bakaher N."/>
            <person name="Peitsch M.C."/>
            <person name="Ivanov N.V."/>
        </authorList>
    </citation>
    <scope>NUCLEOTIDE SEQUENCE [LARGE SCALE GENOMIC DNA]</scope>
</reference>
<name>A0A1U7XFB8_NICSY</name>
<accession>A0A1U7XFB8</accession>
<dbReference type="GeneID" id="104233453"/>
<dbReference type="Proteomes" id="UP000189701">
    <property type="component" value="Unplaced"/>
</dbReference>
<dbReference type="AlphaFoldDB" id="A0A1U7XFB8"/>